<keyword evidence="4" id="KW-1185">Reference proteome</keyword>
<keyword evidence="2" id="KW-0812">Transmembrane</keyword>
<dbReference type="AlphaFoldDB" id="A0A5B8JHS9"/>
<reference evidence="3 4" key="1">
    <citation type="submission" date="2019-07" db="EMBL/GenBank/DDBJ databases">
        <authorList>
            <person name="Zhu P."/>
        </authorList>
    </citation>
    <scope>NUCLEOTIDE SEQUENCE [LARGE SCALE GENOMIC DNA]</scope>
    <source>
        <strain evidence="3 4">SSL-25</strain>
    </source>
</reference>
<keyword evidence="2" id="KW-0472">Membrane</keyword>
<sequence>MPDEEWERFLRESVDGTPDAPREPSARARVVTRRLQESPGQPEGWRSYSPARPKRRKGWYAVGLLVVLALLAVAVAPDRVTGWFGGGDGGAGEPLAAESERPTGAPPGEPALRPTREEPFRGSPAARWANGTAGITVPPAKATGWMSTAQVKVALDRTGDFLAASSLDPAVLRGERPARAIALINPRQQDVKNFLSTAFRTPDEKNDPLMLFSRYDGKHVRPAGDDIRTRGRVSYTEGKDGALRVSTDVTYVYPFVRAEGGDEVARTIVRREVVLDWNDPAKVITEPGTFSLVSYSVDITNGGCGPATGLLSPRFGPGRPAGAGEGPELDPYDRSISMTDRMRNAGDEECGTATRS</sequence>
<evidence type="ECO:0000256" key="2">
    <source>
        <dbReference type="SAM" id="Phobius"/>
    </source>
</evidence>
<feature type="transmembrane region" description="Helical" evidence="2">
    <location>
        <begin position="58"/>
        <end position="76"/>
    </location>
</feature>
<dbReference type="OrthoDB" id="3419910at2"/>
<evidence type="ECO:0000256" key="1">
    <source>
        <dbReference type="SAM" id="MobiDB-lite"/>
    </source>
</evidence>
<feature type="region of interest" description="Disordered" evidence="1">
    <location>
        <begin position="1"/>
        <end position="51"/>
    </location>
</feature>
<dbReference type="Proteomes" id="UP000320580">
    <property type="component" value="Chromosome"/>
</dbReference>
<gene>
    <name evidence="3" type="ORF">FQU76_30235</name>
</gene>
<organism evidence="3 4">
    <name type="scientific">Streptomyces qinzhouensis</name>
    <dbReference type="NCBI Taxonomy" id="2599401"/>
    <lineage>
        <taxon>Bacteria</taxon>
        <taxon>Bacillati</taxon>
        <taxon>Actinomycetota</taxon>
        <taxon>Actinomycetes</taxon>
        <taxon>Kitasatosporales</taxon>
        <taxon>Streptomycetaceae</taxon>
        <taxon>Streptomyces</taxon>
    </lineage>
</organism>
<feature type="compositionally biased region" description="Basic and acidic residues" evidence="1">
    <location>
        <begin position="7"/>
        <end position="26"/>
    </location>
</feature>
<feature type="region of interest" description="Disordered" evidence="1">
    <location>
        <begin position="314"/>
        <end position="356"/>
    </location>
</feature>
<dbReference type="KEGG" id="sqz:FQU76_30235"/>
<feature type="region of interest" description="Disordered" evidence="1">
    <location>
        <begin position="91"/>
        <end position="132"/>
    </location>
</feature>
<name>A0A5B8JHS9_9ACTN</name>
<keyword evidence="2" id="KW-1133">Transmembrane helix</keyword>
<evidence type="ECO:0000313" key="4">
    <source>
        <dbReference type="Proteomes" id="UP000320580"/>
    </source>
</evidence>
<dbReference type="EMBL" id="CP042266">
    <property type="protein sequence ID" value="QDY81405.1"/>
    <property type="molecule type" value="Genomic_DNA"/>
</dbReference>
<accession>A0A5B8JHS9</accession>
<protein>
    <submittedName>
        <fullName evidence="3">Uncharacterized protein</fullName>
    </submittedName>
</protein>
<proteinExistence type="predicted"/>
<evidence type="ECO:0000313" key="3">
    <source>
        <dbReference type="EMBL" id="QDY81405.1"/>
    </source>
</evidence>